<reference evidence="1" key="1">
    <citation type="submission" date="2020-11" db="EMBL/GenBank/DDBJ databases">
        <authorList>
            <person name="Tran Van P."/>
        </authorList>
    </citation>
    <scope>NUCLEOTIDE SEQUENCE</scope>
</reference>
<dbReference type="AlphaFoldDB" id="A0A7R9FAP0"/>
<organism evidence="1">
    <name type="scientific">Timema bartmani</name>
    <dbReference type="NCBI Taxonomy" id="61472"/>
    <lineage>
        <taxon>Eukaryota</taxon>
        <taxon>Metazoa</taxon>
        <taxon>Ecdysozoa</taxon>
        <taxon>Arthropoda</taxon>
        <taxon>Hexapoda</taxon>
        <taxon>Insecta</taxon>
        <taxon>Pterygota</taxon>
        <taxon>Neoptera</taxon>
        <taxon>Polyneoptera</taxon>
        <taxon>Phasmatodea</taxon>
        <taxon>Timematodea</taxon>
        <taxon>Timematoidea</taxon>
        <taxon>Timematidae</taxon>
        <taxon>Timema</taxon>
    </lineage>
</organism>
<gene>
    <name evidence="1" type="ORF">TBIB3V08_LOCUS12312</name>
</gene>
<evidence type="ECO:0000313" key="1">
    <source>
        <dbReference type="EMBL" id="CAD7450041.1"/>
    </source>
</evidence>
<accession>A0A7R9FAP0</accession>
<sequence>MSIRKDFFTNVAFSGIEYLHSCRVLFIRKRLDIAQNKQDHVSMEWFALKIYNMPMEFARVNATARDFKVNDDFYMQMQLGTRLCEIRKNES</sequence>
<protein>
    <submittedName>
        <fullName evidence="1">Uncharacterized protein</fullName>
    </submittedName>
</protein>
<dbReference type="EMBL" id="OD573349">
    <property type="protein sequence ID" value="CAD7450041.1"/>
    <property type="molecule type" value="Genomic_DNA"/>
</dbReference>
<proteinExistence type="predicted"/>
<name>A0A7R9FAP0_9NEOP</name>